<evidence type="ECO:0000313" key="2">
    <source>
        <dbReference type="EMBL" id="ALO45423.1"/>
    </source>
</evidence>
<dbReference type="KEGG" id="pspi:PS2015_746"/>
<dbReference type="GO" id="GO:0022900">
    <property type="term" value="P:electron transport chain"/>
    <property type="evidence" value="ECO:0007669"/>
    <property type="project" value="InterPro"/>
</dbReference>
<dbReference type="EMBL" id="CP013189">
    <property type="protein sequence ID" value="ALO45423.1"/>
    <property type="molecule type" value="Genomic_DNA"/>
</dbReference>
<evidence type="ECO:0008006" key="4">
    <source>
        <dbReference type="Google" id="ProtNLM"/>
    </source>
</evidence>
<dbReference type="AlphaFoldDB" id="A0A0S2KBQ6"/>
<evidence type="ECO:0000256" key="1">
    <source>
        <dbReference type="SAM" id="SignalP"/>
    </source>
</evidence>
<reference evidence="2 3" key="1">
    <citation type="submission" date="2015-11" db="EMBL/GenBank/DDBJ databases">
        <authorList>
            <person name="Zhang Y."/>
            <person name="Guo Z."/>
        </authorList>
    </citation>
    <scope>NUCLEOTIDE SEQUENCE [LARGE SCALE GENOMIC DNA]</scope>
    <source>
        <strain evidence="2 3">KCTC 32221</strain>
    </source>
</reference>
<dbReference type="GO" id="GO:0005506">
    <property type="term" value="F:iron ion binding"/>
    <property type="evidence" value="ECO:0007669"/>
    <property type="project" value="InterPro"/>
</dbReference>
<dbReference type="STRING" id="1249552.PS2015_746"/>
<evidence type="ECO:0000313" key="3">
    <source>
        <dbReference type="Proteomes" id="UP000065641"/>
    </source>
</evidence>
<proteinExistence type="predicted"/>
<dbReference type="GO" id="GO:0020037">
    <property type="term" value="F:heme binding"/>
    <property type="evidence" value="ECO:0007669"/>
    <property type="project" value="InterPro"/>
</dbReference>
<organism evidence="2 3">
    <name type="scientific">Pseudohongiella spirulinae</name>
    <dbReference type="NCBI Taxonomy" id="1249552"/>
    <lineage>
        <taxon>Bacteria</taxon>
        <taxon>Pseudomonadati</taxon>
        <taxon>Pseudomonadota</taxon>
        <taxon>Gammaproteobacteria</taxon>
        <taxon>Pseudomonadales</taxon>
        <taxon>Pseudohongiellaceae</taxon>
        <taxon>Pseudohongiella</taxon>
    </lineage>
</organism>
<sequence length="171" mass="18758" precursor="true">MMRVRNLRVITAAALLLSLAACNGAETDNAAHDTADFNLTLDMVTFMNHALEPVADVLWRSAGWVDDEVEGYFELYPTDDEGWHEVEGMAGAIVELGNALMLPGRAYDDTTWATYSKAMSEVGLRAMIAAEEQNEEELFQAGAQLYSVCTACHQAYNPEIVTRFAPSSLSD</sequence>
<dbReference type="InterPro" id="IPR010980">
    <property type="entry name" value="Cyt_c/b562"/>
</dbReference>
<dbReference type="PROSITE" id="PS51257">
    <property type="entry name" value="PROKAR_LIPOPROTEIN"/>
    <property type="match status" value="1"/>
</dbReference>
<feature type="chain" id="PRO_5006601562" description="Cytochrome c" evidence="1">
    <location>
        <begin position="25"/>
        <end position="171"/>
    </location>
</feature>
<keyword evidence="1" id="KW-0732">Signal</keyword>
<keyword evidence="3" id="KW-1185">Reference proteome</keyword>
<dbReference type="RefSeq" id="WP_058020965.1">
    <property type="nucleotide sequence ID" value="NZ_CP013189.1"/>
</dbReference>
<protein>
    <recommendedName>
        <fullName evidence="4">Cytochrome c</fullName>
    </recommendedName>
</protein>
<dbReference type="Proteomes" id="UP000065641">
    <property type="component" value="Chromosome"/>
</dbReference>
<name>A0A0S2KBQ6_9GAMM</name>
<accession>A0A0S2KBQ6</accession>
<dbReference type="GO" id="GO:0009055">
    <property type="term" value="F:electron transfer activity"/>
    <property type="evidence" value="ECO:0007669"/>
    <property type="project" value="InterPro"/>
</dbReference>
<dbReference type="OrthoDB" id="8537166at2"/>
<dbReference type="SUPFAM" id="SSF47175">
    <property type="entry name" value="Cytochromes"/>
    <property type="match status" value="1"/>
</dbReference>
<gene>
    <name evidence="2" type="ORF">PS2015_746</name>
</gene>
<feature type="signal peptide" evidence="1">
    <location>
        <begin position="1"/>
        <end position="24"/>
    </location>
</feature>